<dbReference type="SUPFAM" id="SSF55729">
    <property type="entry name" value="Acyl-CoA N-acyltransferases (Nat)"/>
    <property type="match status" value="1"/>
</dbReference>
<evidence type="ECO:0000259" key="1">
    <source>
        <dbReference type="PROSITE" id="PS51186"/>
    </source>
</evidence>
<dbReference type="Pfam" id="PF13302">
    <property type="entry name" value="Acetyltransf_3"/>
    <property type="match status" value="1"/>
</dbReference>
<reference evidence="2" key="2">
    <citation type="submission" date="2021-09" db="EMBL/GenBank/DDBJ databases">
        <authorList>
            <person name="Gilroy R."/>
        </authorList>
    </citation>
    <scope>NUCLEOTIDE SEQUENCE</scope>
    <source>
        <strain evidence="2">ChiBcec21-2208</strain>
    </source>
</reference>
<dbReference type="Gene3D" id="3.40.630.30">
    <property type="match status" value="1"/>
</dbReference>
<comment type="caution">
    <text evidence="2">The sequence shown here is derived from an EMBL/GenBank/DDBJ whole genome shotgun (WGS) entry which is preliminary data.</text>
</comment>
<dbReference type="PROSITE" id="PS51186">
    <property type="entry name" value="GNAT"/>
    <property type="match status" value="1"/>
</dbReference>
<dbReference type="AlphaFoldDB" id="A0A921LP04"/>
<proteinExistence type="predicted"/>
<organism evidence="2 3">
    <name type="scientific">Subdoligranulum variabile</name>
    <dbReference type="NCBI Taxonomy" id="214851"/>
    <lineage>
        <taxon>Bacteria</taxon>
        <taxon>Bacillati</taxon>
        <taxon>Bacillota</taxon>
        <taxon>Clostridia</taxon>
        <taxon>Eubacteriales</taxon>
        <taxon>Oscillospiraceae</taxon>
        <taxon>Subdoligranulum</taxon>
    </lineage>
</organism>
<protein>
    <submittedName>
        <fullName evidence="2">GNAT family N-acetyltransferase</fullName>
    </submittedName>
</protein>
<dbReference type="EMBL" id="DYVE01000220">
    <property type="protein sequence ID" value="HJG28644.1"/>
    <property type="molecule type" value="Genomic_DNA"/>
</dbReference>
<gene>
    <name evidence="2" type="ORF">K8V20_08395</name>
</gene>
<dbReference type="GO" id="GO:0016747">
    <property type="term" value="F:acyltransferase activity, transferring groups other than amino-acyl groups"/>
    <property type="evidence" value="ECO:0007669"/>
    <property type="project" value="InterPro"/>
</dbReference>
<dbReference type="InterPro" id="IPR000182">
    <property type="entry name" value="GNAT_dom"/>
</dbReference>
<dbReference type="InterPro" id="IPR016181">
    <property type="entry name" value="Acyl_CoA_acyltransferase"/>
</dbReference>
<feature type="domain" description="N-acetyltransferase" evidence="1">
    <location>
        <begin position="9"/>
        <end position="170"/>
    </location>
</feature>
<sequence>MQQTQQTGLTVRQAVAQDLPALAEIYRKARGIMAANGNPTQWGTTHPALELLRQDIAQGILWVVCAGQRPCGAFALVPGEDPTYAVIEDGAWRSDAPYATIHRLGSDGSSRGVLRAAVDFAAARYPHLRIDTHADNTIMQRLIPRAGFVYCGIIYVEDGTPRLAYERLPD</sequence>
<accession>A0A921LP04</accession>
<name>A0A921LP04_9FIRM</name>
<dbReference type="Proteomes" id="UP000782880">
    <property type="component" value="Unassembled WGS sequence"/>
</dbReference>
<evidence type="ECO:0000313" key="3">
    <source>
        <dbReference type="Proteomes" id="UP000782880"/>
    </source>
</evidence>
<reference evidence="2" key="1">
    <citation type="journal article" date="2021" name="PeerJ">
        <title>Extensive microbial diversity within the chicken gut microbiome revealed by metagenomics and culture.</title>
        <authorList>
            <person name="Gilroy R."/>
            <person name="Ravi A."/>
            <person name="Getino M."/>
            <person name="Pursley I."/>
            <person name="Horton D.L."/>
            <person name="Alikhan N.F."/>
            <person name="Baker D."/>
            <person name="Gharbi K."/>
            <person name="Hall N."/>
            <person name="Watson M."/>
            <person name="Adriaenssens E.M."/>
            <person name="Foster-Nyarko E."/>
            <person name="Jarju S."/>
            <person name="Secka A."/>
            <person name="Antonio M."/>
            <person name="Oren A."/>
            <person name="Chaudhuri R.R."/>
            <person name="La Ragione R."/>
            <person name="Hildebrand F."/>
            <person name="Pallen M.J."/>
        </authorList>
    </citation>
    <scope>NUCLEOTIDE SEQUENCE</scope>
    <source>
        <strain evidence="2">ChiBcec21-2208</strain>
    </source>
</reference>
<evidence type="ECO:0000313" key="2">
    <source>
        <dbReference type="EMBL" id="HJG28644.1"/>
    </source>
</evidence>